<dbReference type="Gene3D" id="3.10.129.10">
    <property type="entry name" value="Hotdog Thioesterase"/>
    <property type="match status" value="1"/>
</dbReference>
<accession>X7ZYJ0</accession>
<dbReference type="SUPFAM" id="SSF54637">
    <property type="entry name" value="Thioesterase/thiol ester dehydrase-isomerase"/>
    <property type="match status" value="1"/>
</dbReference>
<dbReference type="AlphaFoldDB" id="X7ZYJ0"/>
<name>X7ZYJ0_MYCXE</name>
<dbReference type="EMBL" id="JAOB01000069">
    <property type="protein sequence ID" value="EUA23705.1"/>
    <property type="molecule type" value="Genomic_DNA"/>
</dbReference>
<sequence length="52" mass="5284">MPWYAYDTVTFSGEVTAIEGGVITVNVVGRNSLGDHVIATTTLTIGGGDAVG</sequence>
<dbReference type="PATRIC" id="fig|1299334.3.peg.7454"/>
<gene>
    <name evidence="1" type="ORF">I553_5504</name>
</gene>
<protein>
    <submittedName>
        <fullName evidence="1">Putative maoC-like dehydratase</fullName>
    </submittedName>
</protein>
<dbReference type="InterPro" id="IPR029069">
    <property type="entry name" value="HotDog_dom_sf"/>
</dbReference>
<proteinExistence type="predicted"/>
<evidence type="ECO:0000313" key="1">
    <source>
        <dbReference type="EMBL" id="EUA23705.1"/>
    </source>
</evidence>
<comment type="caution">
    <text evidence="1">The sequence shown here is derived from an EMBL/GenBank/DDBJ whole genome shotgun (WGS) entry which is preliminary data.</text>
</comment>
<organism evidence="1">
    <name type="scientific">Mycobacterium xenopi 4042</name>
    <dbReference type="NCBI Taxonomy" id="1299334"/>
    <lineage>
        <taxon>Bacteria</taxon>
        <taxon>Bacillati</taxon>
        <taxon>Actinomycetota</taxon>
        <taxon>Actinomycetes</taxon>
        <taxon>Mycobacteriales</taxon>
        <taxon>Mycobacteriaceae</taxon>
        <taxon>Mycobacterium</taxon>
    </lineage>
</organism>
<reference evidence="1" key="1">
    <citation type="submission" date="2014-01" db="EMBL/GenBank/DDBJ databases">
        <authorList>
            <person name="Brown-Elliot B."/>
            <person name="Wallace R."/>
            <person name="Lenaerts A."/>
            <person name="Ordway D."/>
            <person name="DeGroote M.A."/>
            <person name="Parker T."/>
            <person name="Sizemore C."/>
            <person name="Tallon L.J."/>
            <person name="Sadzewicz L.K."/>
            <person name="Sengamalay N."/>
            <person name="Fraser C.M."/>
            <person name="Hine E."/>
            <person name="Shefchek K.A."/>
            <person name="Das S.P."/>
            <person name="Tettelin H."/>
        </authorList>
    </citation>
    <scope>NUCLEOTIDE SEQUENCE [LARGE SCALE GENOMIC DNA]</scope>
    <source>
        <strain evidence="1">4042</strain>
    </source>
</reference>